<evidence type="ECO:0000256" key="1">
    <source>
        <dbReference type="ARBA" id="ARBA00023002"/>
    </source>
</evidence>
<dbReference type="PROSITE" id="PS00687">
    <property type="entry name" value="ALDEHYDE_DEHYDR_GLU"/>
    <property type="match status" value="1"/>
</dbReference>
<keyword evidence="1 3" id="KW-0560">Oxidoreductase</keyword>
<evidence type="ECO:0000259" key="4">
    <source>
        <dbReference type="Pfam" id="PF00171"/>
    </source>
</evidence>
<dbReference type="InterPro" id="IPR016163">
    <property type="entry name" value="Ald_DH_C"/>
</dbReference>
<dbReference type="InterPro" id="IPR029510">
    <property type="entry name" value="Ald_DH_CS_GLU"/>
</dbReference>
<sequence length="476" mass="50447">MEYGLWINGAWQSGAGMIDIENPATGETVAQAATAGEKEVNAAVAAAKTAFDDGRWSKATPGERATVLSKMADIIEARTDELAKIETEDTGKPYEFISKGGDLPFVVDNLRFFAAAARDTGGSRAGEYNSAYTSMLRREPCGVTAGIAPWNYPLLMAAWKIGPALAAGCTSIIKPSEMTPRTTLLLGEIAQEAGLPDGVLNIITGTGDTGKAIVAHPDIQMVSLTGSSDTGKFIMKSAADTLKRVHLELGGKAPLVVFADADIELAAEKAAFGGFINSGHDCTAATRILVHESVKEKFTEALLVQAQNFKVGLPFDEGVMMGPLISAQQLERVSGFVERAKAAGAQTLFGGHTLDFGGGHYYSPTLLTNVDQKAEIVQNEVFGPVMTIQTFGSDEEALTLANDVRFGLASSVFTTDVARAMRFSADLRFGTVWVNDHLPLTSETPHGGFKQSGFGKDLSAEAVGDYLITKHVMIAL</sequence>
<proteinExistence type="inferred from homology"/>
<comment type="similarity">
    <text evidence="3">Belongs to the aldehyde dehydrogenase family.</text>
</comment>
<evidence type="ECO:0000313" key="5">
    <source>
        <dbReference type="EMBL" id="UOO83003.1"/>
    </source>
</evidence>
<dbReference type="InterPro" id="IPR015590">
    <property type="entry name" value="Aldehyde_DH_dom"/>
</dbReference>
<name>A0ABY4DVZ9_9NEIS</name>
<dbReference type="Pfam" id="PF00171">
    <property type="entry name" value="Aldedh"/>
    <property type="match status" value="1"/>
</dbReference>
<evidence type="ECO:0000256" key="3">
    <source>
        <dbReference type="RuleBase" id="RU003345"/>
    </source>
</evidence>
<protein>
    <submittedName>
        <fullName evidence="5">Aminobutyraldehyde dehydrogenase</fullName>
        <ecNumber evidence="5">1.2.1.19</ecNumber>
    </submittedName>
</protein>
<feature type="active site" evidence="2">
    <location>
        <position position="248"/>
    </location>
</feature>
<dbReference type="NCBIfam" id="NF010000">
    <property type="entry name" value="PRK13473.1"/>
    <property type="match status" value="1"/>
</dbReference>
<dbReference type="PANTHER" id="PTHR11699">
    <property type="entry name" value="ALDEHYDE DEHYDROGENASE-RELATED"/>
    <property type="match status" value="1"/>
</dbReference>
<dbReference type="InterPro" id="IPR016161">
    <property type="entry name" value="Ald_DH/histidinol_DH"/>
</dbReference>
<evidence type="ECO:0000313" key="6">
    <source>
        <dbReference type="Proteomes" id="UP000829817"/>
    </source>
</evidence>
<accession>A0ABY4DVZ9</accession>
<keyword evidence="6" id="KW-1185">Reference proteome</keyword>
<feature type="domain" description="Aldehyde dehydrogenase" evidence="4">
    <location>
        <begin position="14"/>
        <end position="472"/>
    </location>
</feature>
<dbReference type="Gene3D" id="3.40.309.10">
    <property type="entry name" value="Aldehyde Dehydrogenase, Chain A, domain 2"/>
    <property type="match status" value="1"/>
</dbReference>
<dbReference type="Proteomes" id="UP000829817">
    <property type="component" value="Chromosome"/>
</dbReference>
<dbReference type="EMBL" id="CP091508">
    <property type="protein sequence ID" value="UOO83003.1"/>
    <property type="molecule type" value="Genomic_DNA"/>
</dbReference>
<evidence type="ECO:0000256" key="2">
    <source>
        <dbReference type="PROSITE-ProRule" id="PRU10007"/>
    </source>
</evidence>
<dbReference type="GO" id="GO:0019145">
    <property type="term" value="F:aminobutyraldehyde dehydrogenase (NAD+) activity"/>
    <property type="evidence" value="ECO:0007669"/>
    <property type="project" value="UniProtKB-EC"/>
</dbReference>
<dbReference type="Gene3D" id="3.40.605.10">
    <property type="entry name" value="Aldehyde Dehydrogenase, Chain A, domain 1"/>
    <property type="match status" value="1"/>
</dbReference>
<gene>
    <name evidence="5" type="ORF">LVJ83_05970</name>
</gene>
<reference evidence="5 6" key="1">
    <citation type="journal article" date="2022" name="Res Sq">
        <title>Evolution of multicellular longitudinally dividing oral cavity symbionts (Neisseriaceae).</title>
        <authorList>
            <person name="Nyongesa S."/>
            <person name="Weber P."/>
            <person name="Bernet E."/>
            <person name="Pullido F."/>
            <person name="Nieckarz M."/>
            <person name="Delaby M."/>
            <person name="Nieves C."/>
            <person name="Viehboeck T."/>
            <person name="Krause N."/>
            <person name="Rivera-Millot A."/>
            <person name="Nakamura A."/>
            <person name="Vischer N."/>
            <person name="VanNieuwenhze M."/>
            <person name="Brun Y."/>
            <person name="Cava F."/>
            <person name="Bulgheresi S."/>
            <person name="Veyrier F."/>
        </authorList>
    </citation>
    <scope>NUCLEOTIDE SEQUENCE [LARGE SCALE GENOMIC DNA]</scope>
    <source>
        <strain evidence="5 6">CCUG 63373m</strain>
    </source>
</reference>
<organism evidence="5 6">
    <name type="scientific">Uruburuella testudinis</name>
    <dbReference type="NCBI Taxonomy" id="1282863"/>
    <lineage>
        <taxon>Bacteria</taxon>
        <taxon>Pseudomonadati</taxon>
        <taxon>Pseudomonadota</taxon>
        <taxon>Betaproteobacteria</taxon>
        <taxon>Neisseriales</taxon>
        <taxon>Neisseriaceae</taxon>
        <taxon>Uruburuella</taxon>
    </lineage>
</organism>
<dbReference type="EC" id="1.2.1.19" evidence="5"/>
<dbReference type="SUPFAM" id="SSF53720">
    <property type="entry name" value="ALDH-like"/>
    <property type="match status" value="1"/>
</dbReference>
<dbReference type="RefSeq" id="WP_244787254.1">
    <property type="nucleotide sequence ID" value="NZ_CP091508.1"/>
</dbReference>
<dbReference type="InterPro" id="IPR016162">
    <property type="entry name" value="Ald_DH_N"/>
</dbReference>